<protein>
    <submittedName>
        <fullName evidence="7">15316_t:CDS:1</fullName>
    </submittedName>
</protein>
<proteinExistence type="predicted"/>
<dbReference type="GO" id="GO:0003677">
    <property type="term" value="F:DNA binding"/>
    <property type="evidence" value="ECO:0007669"/>
    <property type="project" value="UniProtKB-KW"/>
</dbReference>
<dbReference type="SUPFAM" id="SSF57701">
    <property type="entry name" value="Zn2/Cys6 DNA-binding domain"/>
    <property type="match status" value="1"/>
</dbReference>
<feature type="compositionally biased region" description="Polar residues" evidence="5">
    <location>
        <begin position="1"/>
        <end position="20"/>
    </location>
</feature>
<feature type="domain" description="Zn(2)-C6 fungal-type" evidence="6">
    <location>
        <begin position="32"/>
        <end position="70"/>
    </location>
</feature>
<evidence type="ECO:0000256" key="5">
    <source>
        <dbReference type="SAM" id="MobiDB-lite"/>
    </source>
</evidence>
<evidence type="ECO:0000256" key="1">
    <source>
        <dbReference type="ARBA" id="ARBA00004123"/>
    </source>
</evidence>
<dbReference type="Pfam" id="PF00172">
    <property type="entry name" value="Zn_clus"/>
    <property type="match status" value="1"/>
</dbReference>
<dbReference type="GO" id="GO:0008270">
    <property type="term" value="F:zinc ion binding"/>
    <property type="evidence" value="ECO:0007669"/>
    <property type="project" value="InterPro"/>
</dbReference>
<evidence type="ECO:0000256" key="3">
    <source>
        <dbReference type="ARBA" id="ARBA00023125"/>
    </source>
</evidence>
<reference evidence="7" key="1">
    <citation type="submission" date="2022-08" db="EMBL/GenBank/DDBJ databases">
        <authorList>
            <person name="Kallberg Y."/>
            <person name="Tangrot J."/>
            <person name="Rosling A."/>
        </authorList>
    </citation>
    <scope>NUCLEOTIDE SEQUENCE</scope>
    <source>
        <strain evidence="7">Wild A</strain>
    </source>
</reference>
<feature type="region of interest" description="Disordered" evidence="5">
    <location>
        <begin position="1"/>
        <end position="26"/>
    </location>
</feature>
<keyword evidence="4" id="KW-0539">Nucleus</keyword>
<dbReference type="InterPro" id="IPR050987">
    <property type="entry name" value="AtrR-like"/>
</dbReference>
<accession>A0A9W4SCJ8</accession>
<evidence type="ECO:0000256" key="4">
    <source>
        <dbReference type="ARBA" id="ARBA00023242"/>
    </source>
</evidence>
<dbReference type="OrthoDB" id="2341546at2759"/>
<dbReference type="InterPro" id="IPR036864">
    <property type="entry name" value="Zn2-C6_fun-type_DNA-bd_sf"/>
</dbReference>
<dbReference type="GO" id="GO:0000981">
    <property type="term" value="F:DNA-binding transcription factor activity, RNA polymerase II-specific"/>
    <property type="evidence" value="ECO:0007669"/>
    <property type="project" value="InterPro"/>
</dbReference>
<dbReference type="Gene3D" id="4.10.240.10">
    <property type="entry name" value="Zn(2)-C6 fungal-type DNA-binding domain"/>
    <property type="match status" value="1"/>
</dbReference>
<evidence type="ECO:0000313" key="8">
    <source>
        <dbReference type="Proteomes" id="UP001153678"/>
    </source>
</evidence>
<dbReference type="PANTHER" id="PTHR46910:SF3">
    <property type="entry name" value="HALOTOLERANCE PROTEIN 9-RELATED"/>
    <property type="match status" value="1"/>
</dbReference>
<keyword evidence="3" id="KW-0238">DNA-binding</keyword>
<dbReference type="InterPro" id="IPR001138">
    <property type="entry name" value="Zn2Cys6_DnaBD"/>
</dbReference>
<name>A0A9W4SCJ8_9GLOM</name>
<dbReference type="GO" id="GO:0005634">
    <property type="term" value="C:nucleus"/>
    <property type="evidence" value="ECO:0007669"/>
    <property type="project" value="UniProtKB-SubCell"/>
</dbReference>
<dbReference type="CDD" id="cd00067">
    <property type="entry name" value="GAL4"/>
    <property type="match status" value="1"/>
</dbReference>
<dbReference type="AlphaFoldDB" id="A0A9W4SCJ8"/>
<dbReference type="EMBL" id="CAMKVN010000177">
    <property type="protein sequence ID" value="CAI2164751.1"/>
    <property type="molecule type" value="Genomic_DNA"/>
</dbReference>
<gene>
    <name evidence="7" type="ORF">FWILDA_LOCUS1724</name>
</gene>
<evidence type="ECO:0000259" key="6">
    <source>
        <dbReference type="Pfam" id="PF00172"/>
    </source>
</evidence>
<keyword evidence="2" id="KW-0479">Metal-binding</keyword>
<keyword evidence="8" id="KW-1185">Reference proteome</keyword>
<dbReference type="Proteomes" id="UP001153678">
    <property type="component" value="Unassembled WGS sequence"/>
</dbReference>
<evidence type="ECO:0000313" key="7">
    <source>
        <dbReference type="EMBL" id="CAI2164751.1"/>
    </source>
</evidence>
<evidence type="ECO:0000256" key="2">
    <source>
        <dbReference type="ARBA" id="ARBA00022723"/>
    </source>
</evidence>
<sequence>MTASRPTTARHSQPNQSSNVLAKRTRGPINKRACQRCRQGKIKCDGDAESGKACSNCDPQHCKYDNSPRKNKQVELLKHRLTEVEVHLEAITRDIGEKLTIKDLEKEILCMLYESKEHFSSPQLFQELKDAIKQSRCIKPVLVITYELLTRLPDPKNVDYIPSIMQSLQRFVDCANTYEKDASISTTSSSNELMNRIEENVQPCVQTFDSHLPVVSPMMFPISSTLNNSDDQVEIVVLHPSSDESECFHGTNNVSHHVNQSSILTTSAPEYPGFPFTAYSYYPYFDYLDETNATSPEFN</sequence>
<organism evidence="7 8">
    <name type="scientific">Funneliformis geosporum</name>
    <dbReference type="NCBI Taxonomy" id="1117311"/>
    <lineage>
        <taxon>Eukaryota</taxon>
        <taxon>Fungi</taxon>
        <taxon>Fungi incertae sedis</taxon>
        <taxon>Mucoromycota</taxon>
        <taxon>Glomeromycotina</taxon>
        <taxon>Glomeromycetes</taxon>
        <taxon>Glomerales</taxon>
        <taxon>Glomeraceae</taxon>
        <taxon>Funneliformis</taxon>
    </lineage>
</organism>
<dbReference type="PANTHER" id="PTHR46910">
    <property type="entry name" value="TRANSCRIPTION FACTOR PDR1"/>
    <property type="match status" value="1"/>
</dbReference>
<comment type="subcellular location">
    <subcellularLocation>
        <location evidence="1">Nucleus</location>
    </subcellularLocation>
</comment>
<comment type="caution">
    <text evidence="7">The sequence shown here is derived from an EMBL/GenBank/DDBJ whole genome shotgun (WGS) entry which is preliminary data.</text>
</comment>